<evidence type="ECO:0000313" key="2">
    <source>
        <dbReference type="EMBL" id="HJA92083.1"/>
    </source>
</evidence>
<evidence type="ECO:0000313" key="3">
    <source>
        <dbReference type="Proteomes" id="UP000886858"/>
    </source>
</evidence>
<reference evidence="2" key="2">
    <citation type="submission" date="2021-04" db="EMBL/GenBank/DDBJ databases">
        <authorList>
            <person name="Gilroy R."/>
        </authorList>
    </citation>
    <scope>NUCLEOTIDE SEQUENCE</scope>
    <source>
        <strain evidence="2">CHK179-7159</strain>
    </source>
</reference>
<keyword evidence="1" id="KW-0472">Membrane</keyword>
<reference evidence="2" key="1">
    <citation type="journal article" date="2021" name="PeerJ">
        <title>Extensive microbial diversity within the chicken gut microbiome revealed by metagenomics and culture.</title>
        <authorList>
            <person name="Gilroy R."/>
            <person name="Ravi A."/>
            <person name="Getino M."/>
            <person name="Pursley I."/>
            <person name="Horton D.L."/>
            <person name="Alikhan N.F."/>
            <person name="Baker D."/>
            <person name="Gharbi K."/>
            <person name="Hall N."/>
            <person name="Watson M."/>
            <person name="Adriaenssens E.M."/>
            <person name="Foster-Nyarko E."/>
            <person name="Jarju S."/>
            <person name="Secka A."/>
            <person name="Antonio M."/>
            <person name="Oren A."/>
            <person name="Chaudhuri R.R."/>
            <person name="La Ragione R."/>
            <person name="Hildebrand F."/>
            <person name="Pallen M.J."/>
        </authorList>
    </citation>
    <scope>NUCLEOTIDE SEQUENCE</scope>
    <source>
        <strain evidence="2">CHK179-7159</strain>
    </source>
</reference>
<evidence type="ECO:0000256" key="1">
    <source>
        <dbReference type="SAM" id="Phobius"/>
    </source>
</evidence>
<dbReference type="GO" id="GO:0005886">
    <property type="term" value="C:plasma membrane"/>
    <property type="evidence" value="ECO:0007669"/>
    <property type="project" value="UniProtKB-SubCell"/>
</dbReference>
<dbReference type="Proteomes" id="UP000886858">
    <property type="component" value="Unassembled WGS sequence"/>
</dbReference>
<accession>A0A9D2KZ04</accession>
<sequence>MPNMDVFMIALSIMLQGMVGIFVVIIIISLIVALMGWIGANTGKKNDGKTDAQ</sequence>
<name>A0A9D2KZ04_9FIRM</name>
<feature type="transmembrane region" description="Helical" evidence="1">
    <location>
        <begin position="6"/>
        <end position="39"/>
    </location>
</feature>
<gene>
    <name evidence="2" type="ORF">H9717_03005</name>
</gene>
<organism evidence="2 3">
    <name type="scientific">Candidatus Eisenbergiella merdipullorum</name>
    <dbReference type="NCBI Taxonomy" id="2838553"/>
    <lineage>
        <taxon>Bacteria</taxon>
        <taxon>Bacillati</taxon>
        <taxon>Bacillota</taxon>
        <taxon>Clostridia</taxon>
        <taxon>Lachnospirales</taxon>
        <taxon>Lachnospiraceae</taxon>
        <taxon>Eisenbergiella</taxon>
    </lineage>
</organism>
<dbReference type="EMBL" id="DWYY01000035">
    <property type="protein sequence ID" value="HJA92083.1"/>
    <property type="molecule type" value="Genomic_DNA"/>
</dbReference>
<comment type="caution">
    <text evidence="2">The sequence shown here is derived from an EMBL/GenBank/DDBJ whole genome shotgun (WGS) entry which is preliminary data.</text>
</comment>
<dbReference type="GO" id="GO:0036376">
    <property type="term" value="P:sodium ion export across plasma membrane"/>
    <property type="evidence" value="ECO:0007669"/>
    <property type="project" value="InterPro"/>
</dbReference>
<protein>
    <submittedName>
        <fullName evidence="2">OadG family protein</fullName>
    </submittedName>
</protein>
<dbReference type="AlphaFoldDB" id="A0A9D2KZ04"/>
<keyword evidence="1" id="KW-0812">Transmembrane</keyword>
<dbReference type="GO" id="GO:0015081">
    <property type="term" value="F:sodium ion transmembrane transporter activity"/>
    <property type="evidence" value="ECO:0007669"/>
    <property type="project" value="InterPro"/>
</dbReference>
<keyword evidence="1" id="KW-1133">Transmembrane helix</keyword>
<proteinExistence type="predicted"/>